<keyword evidence="3" id="KW-1185">Reference proteome</keyword>
<dbReference type="STRING" id="97359.A0A550C869"/>
<evidence type="ECO:0000313" key="2">
    <source>
        <dbReference type="EMBL" id="TRM60975.1"/>
    </source>
</evidence>
<proteinExistence type="predicted"/>
<evidence type="ECO:0000313" key="3">
    <source>
        <dbReference type="Proteomes" id="UP000320762"/>
    </source>
</evidence>
<accession>A0A550C869</accession>
<organism evidence="2 3">
    <name type="scientific">Schizophyllum amplum</name>
    <dbReference type="NCBI Taxonomy" id="97359"/>
    <lineage>
        <taxon>Eukaryota</taxon>
        <taxon>Fungi</taxon>
        <taxon>Dikarya</taxon>
        <taxon>Basidiomycota</taxon>
        <taxon>Agaricomycotina</taxon>
        <taxon>Agaricomycetes</taxon>
        <taxon>Agaricomycetidae</taxon>
        <taxon>Agaricales</taxon>
        <taxon>Schizophyllaceae</taxon>
        <taxon>Schizophyllum</taxon>
    </lineage>
</organism>
<feature type="region of interest" description="Disordered" evidence="1">
    <location>
        <begin position="124"/>
        <end position="190"/>
    </location>
</feature>
<protein>
    <submittedName>
        <fullName evidence="2">Uncharacterized protein</fullName>
    </submittedName>
</protein>
<comment type="caution">
    <text evidence="2">The sequence shown here is derived from an EMBL/GenBank/DDBJ whole genome shotgun (WGS) entry which is preliminary data.</text>
</comment>
<sequence>MACPRSGGQPCALGRGLRAMVGVSGCGVTVSSAHRAGDGRRGFLPSTLIHPCPHCRVLAHVARPFFARARLTARFRCPLPARPGLDRTGTLVRPAPGLSRLLSTTSRHSRTPLLAPCLPGSPLLRFPRSAARTPPSVPSRDSRSPPPPPSHAPRAASHSSQVLPPVHRLSGLPGPVASPTPPNLPLAASRPAPCASPLALPVPRAPPPPRPRPASHVFHAAHPPPSPCSASCAARVAPHRLCSCIRCLLARVL</sequence>
<gene>
    <name evidence="2" type="ORF">BD626DRAFT_503368</name>
</gene>
<evidence type="ECO:0000256" key="1">
    <source>
        <dbReference type="SAM" id="MobiDB-lite"/>
    </source>
</evidence>
<reference evidence="2 3" key="1">
    <citation type="journal article" date="2019" name="New Phytol.">
        <title>Comparative genomics reveals unique wood-decay strategies and fruiting body development in the Schizophyllaceae.</title>
        <authorList>
            <person name="Almasi E."/>
            <person name="Sahu N."/>
            <person name="Krizsan K."/>
            <person name="Balint B."/>
            <person name="Kovacs G.M."/>
            <person name="Kiss B."/>
            <person name="Cseklye J."/>
            <person name="Drula E."/>
            <person name="Henrissat B."/>
            <person name="Nagy I."/>
            <person name="Chovatia M."/>
            <person name="Adam C."/>
            <person name="LaButti K."/>
            <person name="Lipzen A."/>
            <person name="Riley R."/>
            <person name="Grigoriev I.V."/>
            <person name="Nagy L.G."/>
        </authorList>
    </citation>
    <scope>NUCLEOTIDE SEQUENCE [LARGE SCALE GENOMIC DNA]</scope>
    <source>
        <strain evidence="2 3">NL-1724</strain>
    </source>
</reference>
<dbReference type="Proteomes" id="UP000320762">
    <property type="component" value="Unassembled WGS sequence"/>
</dbReference>
<dbReference type="EMBL" id="VDMD01000019">
    <property type="protein sequence ID" value="TRM60975.1"/>
    <property type="molecule type" value="Genomic_DNA"/>
</dbReference>
<name>A0A550C869_9AGAR</name>
<dbReference type="AlphaFoldDB" id="A0A550C869"/>